<feature type="compositionally biased region" description="Polar residues" evidence="1">
    <location>
        <begin position="422"/>
        <end position="431"/>
    </location>
</feature>
<sequence length="1120" mass="125392">MARHPPRKDKRLLTFSVLCAGQLGGLPARQAGRRCTTSLHTTFANRTCNLRADGKLKMPGETTTEQAEIVEDATENKAPVVNGTNVETLPRNTGKQSEVFRDGASCTWNNDFVKAWETEIRMAGPGIEPGLPECESAELPLRQFAWLEKNTIARIPCVMRLLMHCQTNSNTGMKALGTWTWRVEMGCSLRAAVAERLACSPPTIVNRVQSPIGSLPDFRMWESCRMMPLVGGFSRDLPFPPRFHSGATPRSPQITLVGDRVSGLKDGLVSDDVSSIMRTLSSPICNPLTHHPENCNMQNVFKFASPKVKFTSLLVFLRIINFWNDLAMHFRLLFDILLCCSNSRRNRAKPAWKLPSRIIDLLFCCWKCQRAVAWTTEAVINVAIGCSRLYPLTSVAVRTSSMVRPNLPSKMSEHRSPIPRGPNQNQGSFPKSRTAIRIMGTSTSKEPIAQFRLLCSYLLCGRDGDIGKCRSSSSPSVTSAHTHTSSPPPSEISFCPIQCQLVPVAGAWERIIALAYSQPRIPFCTAATYCQRISRFGTSLTSFLETIATFARSDFMENHGKRKSVLPDRELHSSFRIEDQCVNHCATSYSELWVWFLRAEEDSLLARLPGWQVNYLQMVIGHPSSDNADGRRRHFEGVCGWSSRDKPLFHINYWFQMQQSSNIVVRAVLTILTQHLLHSRNLQIRCVVVMRWDEPLAVWSCRNVYKSHYSQRQDPICVQLELNLFLGQHIQCSGHRTERVKYSAIGVASKNWKEGGKGRGRKRGRNGVGIKSNCRPRLLSLDESSRRWIGSEGLPRAPCCASVSLLASHLGEPGSIPNRVTPGFLHVGIVPDDAAGRLVLSGISRFLRPFIPALLHITSITLIGSQEPAVKSLRNLFTHNNHLGSSITMNTRWTLPIITLFKTFRRTIQTRPVGPTVKCTVQAEAEASTRSATRACMQAVVEVSLEEPVARYLSPHKKPIENCSLQIMETSTGTAKSSIEPSIQAAMQACIEWCKKSSIVAYAQGRVYKLRKKRKYARNPKTQTVERTYFKATVSKLLRTQERNARVEPPAPQIGGAPTDCGTRGRLFTYLFTRYVRLYEAKFVRTSRRCRLYVVSSESIRGARELLGSARLGAAWSERS</sequence>
<evidence type="ECO:0000256" key="1">
    <source>
        <dbReference type="SAM" id="MobiDB-lite"/>
    </source>
</evidence>
<evidence type="ECO:0000313" key="3">
    <source>
        <dbReference type="Proteomes" id="UP001159363"/>
    </source>
</evidence>
<dbReference type="EMBL" id="JARBHB010000013">
    <property type="protein sequence ID" value="KAJ8870107.1"/>
    <property type="molecule type" value="Genomic_DNA"/>
</dbReference>
<reference evidence="2 3" key="1">
    <citation type="submission" date="2023-02" db="EMBL/GenBank/DDBJ databases">
        <title>LHISI_Scaffold_Assembly.</title>
        <authorList>
            <person name="Stuart O.P."/>
            <person name="Cleave R."/>
            <person name="Magrath M.J.L."/>
            <person name="Mikheyev A.S."/>
        </authorList>
    </citation>
    <scope>NUCLEOTIDE SEQUENCE [LARGE SCALE GENOMIC DNA]</scope>
    <source>
        <strain evidence="2">Daus_M_001</strain>
        <tissue evidence="2">Leg muscle</tissue>
    </source>
</reference>
<protein>
    <submittedName>
        <fullName evidence="2">Uncharacterized protein</fullName>
    </submittedName>
</protein>
<proteinExistence type="predicted"/>
<accession>A0ABQ9GD26</accession>
<gene>
    <name evidence="2" type="ORF">PR048_029119</name>
</gene>
<feature type="compositionally biased region" description="Low complexity" evidence="1">
    <location>
        <begin position="471"/>
        <end position="485"/>
    </location>
</feature>
<feature type="region of interest" description="Disordered" evidence="1">
    <location>
        <begin position="406"/>
        <end position="431"/>
    </location>
</feature>
<name>A0ABQ9GD26_9NEOP</name>
<dbReference type="Proteomes" id="UP001159363">
    <property type="component" value="Chromosome 12"/>
</dbReference>
<feature type="region of interest" description="Disordered" evidence="1">
    <location>
        <begin position="471"/>
        <end position="490"/>
    </location>
</feature>
<organism evidence="2 3">
    <name type="scientific">Dryococelus australis</name>
    <dbReference type="NCBI Taxonomy" id="614101"/>
    <lineage>
        <taxon>Eukaryota</taxon>
        <taxon>Metazoa</taxon>
        <taxon>Ecdysozoa</taxon>
        <taxon>Arthropoda</taxon>
        <taxon>Hexapoda</taxon>
        <taxon>Insecta</taxon>
        <taxon>Pterygota</taxon>
        <taxon>Neoptera</taxon>
        <taxon>Polyneoptera</taxon>
        <taxon>Phasmatodea</taxon>
        <taxon>Verophasmatodea</taxon>
        <taxon>Anareolatae</taxon>
        <taxon>Phasmatidae</taxon>
        <taxon>Eurycanthinae</taxon>
        <taxon>Dryococelus</taxon>
    </lineage>
</organism>
<comment type="caution">
    <text evidence="2">The sequence shown here is derived from an EMBL/GenBank/DDBJ whole genome shotgun (WGS) entry which is preliminary data.</text>
</comment>
<evidence type="ECO:0000313" key="2">
    <source>
        <dbReference type="EMBL" id="KAJ8870107.1"/>
    </source>
</evidence>
<keyword evidence="3" id="KW-1185">Reference proteome</keyword>